<dbReference type="Pfam" id="PF03358">
    <property type="entry name" value="FMN_red"/>
    <property type="match status" value="1"/>
</dbReference>
<keyword evidence="1" id="KW-0285">Flavoprotein</keyword>
<dbReference type="Proteomes" id="UP000633365">
    <property type="component" value="Unassembled WGS sequence"/>
</dbReference>
<sequence length="170" mass="18262">MKIAILNGSPRKQNTSAMVDAFCEGAKEAGHKVEVLHVGKMKIGGCMGCEYCHTKGDGKCIQKDDMDKVMPAYLDADMIVYASPVYYFDVTAQLSAAMQRVYAIGKTPKAKKAALLISSGSPDTGEGAIVTYQNMIGYMGIENAGIFTAAGDENKSEAKMNEIREFAKAL</sequence>
<evidence type="ECO:0000256" key="2">
    <source>
        <dbReference type="ARBA" id="ARBA00022643"/>
    </source>
</evidence>
<feature type="domain" description="NADPH-dependent FMN reductase-like" evidence="3">
    <location>
        <begin position="1"/>
        <end position="128"/>
    </location>
</feature>
<keyword evidence="2" id="KW-0288">FMN</keyword>
<dbReference type="Gene3D" id="3.40.50.360">
    <property type="match status" value="1"/>
</dbReference>
<accession>A0A934U0K4</accession>
<evidence type="ECO:0000256" key="1">
    <source>
        <dbReference type="ARBA" id="ARBA00022630"/>
    </source>
</evidence>
<dbReference type="PANTHER" id="PTHR43278:SF2">
    <property type="entry name" value="IRON-SULFUR FLAVOPROTEIN"/>
    <property type="match status" value="1"/>
</dbReference>
<dbReference type="InterPro" id="IPR051796">
    <property type="entry name" value="ISF_SsuE-like"/>
</dbReference>
<proteinExistence type="predicted"/>
<comment type="caution">
    <text evidence="4">The sequence shown here is derived from an EMBL/GenBank/DDBJ whole genome shotgun (WGS) entry which is preliminary data.</text>
</comment>
<reference evidence="4" key="1">
    <citation type="submission" date="2021-01" db="EMBL/GenBank/DDBJ databases">
        <title>Genome public.</title>
        <authorList>
            <person name="Liu C."/>
            <person name="Sun Q."/>
        </authorList>
    </citation>
    <scope>NUCLEOTIDE SEQUENCE</scope>
    <source>
        <strain evidence="4">M6</strain>
    </source>
</reference>
<dbReference type="EMBL" id="JAEQMG010000051">
    <property type="protein sequence ID" value="MBK6088360.1"/>
    <property type="molecule type" value="Genomic_DNA"/>
</dbReference>
<gene>
    <name evidence="4" type="ORF">JKK62_06760</name>
</gene>
<evidence type="ECO:0000259" key="3">
    <source>
        <dbReference type="Pfam" id="PF03358"/>
    </source>
</evidence>
<evidence type="ECO:0000313" key="4">
    <source>
        <dbReference type="EMBL" id="MBK6088360.1"/>
    </source>
</evidence>
<dbReference type="GO" id="GO:0016491">
    <property type="term" value="F:oxidoreductase activity"/>
    <property type="evidence" value="ECO:0007669"/>
    <property type="project" value="InterPro"/>
</dbReference>
<dbReference type="AlphaFoldDB" id="A0A934U0K4"/>
<organism evidence="4 5">
    <name type="scientific">Ruminococcus difficilis</name>
    <dbReference type="NCBI Taxonomy" id="2763069"/>
    <lineage>
        <taxon>Bacteria</taxon>
        <taxon>Bacillati</taxon>
        <taxon>Bacillota</taxon>
        <taxon>Clostridia</taxon>
        <taxon>Eubacteriales</taxon>
        <taxon>Oscillospiraceae</taxon>
        <taxon>Ruminococcus</taxon>
    </lineage>
</organism>
<protein>
    <submittedName>
        <fullName evidence="4">Flavodoxin family protein</fullName>
    </submittedName>
</protein>
<dbReference type="RefSeq" id="WP_201427265.1">
    <property type="nucleotide sequence ID" value="NZ_JAEQMG010000051.1"/>
</dbReference>
<keyword evidence="5" id="KW-1185">Reference proteome</keyword>
<evidence type="ECO:0000313" key="5">
    <source>
        <dbReference type="Proteomes" id="UP000633365"/>
    </source>
</evidence>
<dbReference type="SUPFAM" id="SSF52218">
    <property type="entry name" value="Flavoproteins"/>
    <property type="match status" value="1"/>
</dbReference>
<dbReference type="PANTHER" id="PTHR43278">
    <property type="entry name" value="NAD(P)H-DEPENDENT FMN-CONTAINING OXIDOREDUCTASE YWQN-RELATED"/>
    <property type="match status" value="1"/>
</dbReference>
<dbReference type="InterPro" id="IPR005025">
    <property type="entry name" value="FMN_Rdtase-like_dom"/>
</dbReference>
<dbReference type="InterPro" id="IPR029039">
    <property type="entry name" value="Flavoprotein-like_sf"/>
</dbReference>
<name>A0A934U0K4_9FIRM</name>